<name>A0A481TUC5_HHV2</name>
<proteinExistence type="predicted"/>
<organismHost>
    <name type="scientific">Homo sapiens</name>
    <name type="common">Human</name>
    <dbReference type="NCBI Taxonomy" id="9606"/>
</organismHost>
<protein>
    <submittedName>
        <fullName evidence="1">Uncharacterized protein</fullName>
    </submittedName>
</protein>
<dbReference type="EMBL" id="MH790660">
    <property type="protein sequence ID" value="QBH85218.1"/>
    <property type="molecule type" value="Genomic_DNA"/>
</dbReference>
<accession>A0A481TUC5</accession>
<sequence length="110" mass="11930">MSDRATGRVRGAGRPTPRAKLAHVATPACQFARAVPGPTRGPLCVELRHAPSPRVVWRDVSSCGFWGGRGGRRYHLGLPLAVSFPPPAIQRIKVALTHTLVRRVVFTGFL</sequence>
<evidence type="ECO:0000313" key="1">
    <source>
        <dbReference type="EMBL" id="QBH85218.1"/>
    </source>
</evidence>
<reference evidence="1" key="1">
    <citation type="submission" date="2018-08" db="EMBL/GenBank/DDBJ databases">
        <title>HSV2 whole genome sequences from clinical isolates.</title>
        <authorList>
            <person name="Roychoudhury P."/>
            <person name="Greninger A.L."/>
            <person name="Jerome K.R."/>
            <person name="Johnston C."/>
            <person name="Wald A."/>
            <person name="Xie H."/>
        </authorList>
    </citation>
    <scope>NUCLEOTIDE SEQUENCE</scope>
    <source>
        <strain evidence="1">2008-483</strain>
    </source>
</reference>
<organism evidence="1">
    <name type="scientific">Human herpesvirus 2</name>
    <name type="common">HHV-2</name>
    <name type="synonym">Human herpes simplex virus 2</name>
    <dbReference type="NCBI Taxonomy" id="10310"/>
    <lineage>
        <taxon>Viruses</taxon>
        <taxon>Duplodnaviria</taxon>
        <taxon>Heunggongvirae</taxon>
        <taxon>Peploviricota</taxon>
        <taxon>Herviviricetes</taxon>
        <taxon>Herpesvirales</taxon>
        <taxon>Orthoherpesviridae</taxon>
        <taxon>Alphaherpesvirinae</taxon>
        <taxon>Simplexvirus</taxon>
        <taxon>Simplexvirus humanalpha2</taxon>
    </lineage>
</organism>